<dbReference type="PRINTS" id="PR00792">
    <property type="entry name" value="PEPSIN"/>
</dbReference>
<sequence>MKCSLLIAGLMSLAVAAQAEILRIKLVQKVGIPIVDAFDSLVSHASSDDSAQVPLSHQQLRYPSGHHTPMNGYYRQIATIELGYPPQSFRVSLDLSSGNSYVVSSECIQLACMAARTYNASASTTNHRDGRTFTLPGSPQGMISEDTLYIGGIEVRHQEFGEALSFFAIGPGLFGFDGSLGLAYDDHRPGSSVTGRTSLVNNLMRNREVDEPIFTLYLGSTRPNGPTGELTIGGLDHRRFSGALTWHKTVERGQWVVPLVGAAFQYGDRMGQILFDRSETRAMVDPDYLYIHLANQAAYSINYRLGATRGNKEEYYHRPCEGVEELEPVAMTVHRTHYWFTPQEYFMKSGDGVTCISIFQQIASTTDEERVARGYDAVLGAVFLRKYYSAYDYGSHLVGFGLAT</sequence>
<organism evidence="6 7">
    <name type="scientific">Linnemannia gamsii</name>
    <dbReference type="NCBI Taxonomy" id="64522"/>
    <lineage>
        <taxon>Eukaryota</taxon>
        <taxon>Fungi</taxon>
        <taxon>Fungi incertae sedis</taxon>
        <taxon>Mucoromycota</taxon>
        <taxon>Mortierellomycotina</taxon>
        <taxon>Mortierellomycetes</taxon>
        <taxon>Mortierellales</taxon>
        <taxon>Mortierellaceae</taxon>
        <taxon>Linnemannia</taxon>
    </lineage>
</organism>
<feature type="domain" description="Peptidase A1" evidence="5">
    <location>
        <begin position="76"/>
        <end position="401"/>
    </location>
</feature>
<dbReference type="Gene3D" id="2.40.70.10">
    <property type="entry name" value="Acid Proteases"/>
    <property type="match status" value="2"/>
</dbReference>
<feature type="active site" evidence="2">
    <location>
        <position position="94"/>
    </location>
</feature>
<evidence type="ECO:0000256" key="1">
    <source>
        <dbReference type="ARBA" id="ARBA00007447"/>
    </source>
</evidence>
<dbReference type="InterPro" id="IPR033121">
    <property type="entry name" value="PEPTIDASE_A1"/>
</dbReference>
<dbReference type="EMBL" id="JAAAIN010001221">
    <property type="protein sequence ID" value="KAG0305362.1"/>
    <property type="molecule type" value="Genomic_DNA"/>
</dbReference>
<dbReference type="Proteomes" id="UP000823405">
    <property type="component" value="Unassembled WGS sequence"/>
</dbReference>
<dbReference type="OrthoDB" id="771136at2759"/>
<dbReference type="Pfam" id="PF00026">
    <property type="entry name" value="Asp"/>
    <property type="match status" value="1"/>
</dbReference>
<evidence type="ECO:0000256" key="4">
    <source>
        <dbReference type="SAM" id="SignalP"/>
    </source>
</evidence>
<comment type="similarity">
    <text evidence="1">Belongs to the peptidase A1 family.</text>
</comment>
<gene>
    <name evidence="6" type="primary">PEP2_1</name>
    <name evidence="6" type="ORF">BGZ97_001131</name>
</gene>
<evidence type="ECO:0000259" key="5">
    <source>
        <dbReference type="PROSITE" id="PS51767"/>
    </source>
</evidence>
<keyword evidence="7" id="KW-1185">Reference proteome</keyword>
<keyword evidence="3" id="KW-1015">Disulfide bond</keyword>
<dbReference type="SUPFAM" id="SSF50630">
    <property type="entry name" value="Acid proteases"/>
    <property type="match status" value="1"/>
</dbReference>
<keyword evidence="6" id="KW-0645">Protease</keyword>
<dbReference type="GO" id="GO:0004190">
    <property type="term" value="F:aspartic-type endopeptidase activity"/>
    <property type="evidence" value="ECO:0007669"/>
    <property type="project" value="InterPro"/>
</dbReference>
<dbReference type="PROSITE" id="PS51767">
    <property type="entry name" value="PEPTIDASE_A1"/>
    <property type="match status" value="1"/>
</dbReference>
<keyword evidence="6" id="KW-0378">Hydrolase</keyword>
<dbReference type="PANTHER" id="PTHR47966:SF51">
    <property type="entry name" value="BETA-SITE APP-CLEAVING ENZYME, ISOFORM A-RELATED"/>
    <property type="match status" value="1"/>
</dbReference>
<dbReference type="InterPro" id="IPR021109">
    <property type="entry name" value="Peptidase_aspartic_dom_sf"/>
</dbReference>
<dbReference type="InterPro" id="IPR001461">
    <property type="entry name" value="Aspartic_peptidase_A1"/>
</dbReference>
<protein>
    <submittedName>
        <fullName evidence="6">Vacuolar protease A</fullName>
    </submittedName>
</protein>
<feature type="disulfide bond" evidence="3">
    <location>
        <begin position="107"/>
        <end position="112"/>
    </location>
</feature>
<comment type="caution">
    <text evidence="6">The sequence shown here is derived from an EMBL/GenBank/DDBJ whole genome shotgun (WGS) entry which is preliminary data.</text>
</comment>
<feature type="chain" id="PRO_5040289840" evidence="4">
    <location>
        <begin position="20"/>
        <end position="404"/>
    </location>
</feature>
<dbReference type="Gene3D" id="2.60.40.1960">
    <property type="match status" value="1"/>
</dbReference>
<feature type="signal peptide" evidence="4">
    <location>
        <begin position="1"/>
        <end position="19"/>
    </location>
</feature>
<evidence type="ECO:0000313" key="7">
    <source>
        <dbReference type="Proteomes" id="UP000823405"/>
    </source>
</evidence>
<proteinExistence type="inferred from homology"/>
<evidence type="ECO:0000256" key="2">
    <source>
        <dbReference type="PIRSR" id="PIRSR601461-1"/>
    </source>
</evidence>
<dbReference type="AlphaFoldDB" id="A0A9P6QZG0"/>
<dbReference type="GO" id="GO:0006508">
    <property type="term" value="P:proteolysis"/>
    <property type="evidence" value="ECO:0007669"/>
    <property type="project" value="UniProtKB-KW"/>
</dbReference>
<keyword evidence="4" id="KW-0732">Signal</keyword>
<accession>A0A9P6QZG0</accession>
<evidence type="ECO:0000256" key="3">
    <source>
        <dbReference type="PIRSR" id="PIRSR601461-2"/>
    </source>
</evidence>
<evidence type="ECO:0000313" key="6">
    <source>
        <dbReference type="EMBL" id="KAG0305362.1"/>
    </source>
</evidence>
<feature type="active site" evidence="2">
    <location>
        <position position="285"/>
    </location>
</feature>
<name>A0A9P6QZG0_9FUNG</name>
<reference evidence="6" key="1">
    <citation type="journal article" date="2020" name="Fungal Divers.">
        <title>Resolving the Mortierellaceae phylogeny through synthesis of multi-gene phylogenetics and phylogenomics.</title>
        <authorList>
            <person name="Vandepol N."/>
            <person name="Liber J."/>
            <person name="Desiro A."/>
            <person name="Na H."/>
            <person name="Kennedy M."/>
            <person name="Barry K."/>
            <person name="Grigoriev I.V."/>
            <person name="Miller A.N."/>
            <person name="O'Donnell K."/>
            <person name="Stajich J.E."/>
            <person name="Bonito G."/>
        </authorList>
    </citation>
    <scope>NUCLEOTIDE SEQUENCE</scope>
    <source>
        <strain evidence="6">NVP60</strain>
    </source>
</reference>
<dbReference type="PANTHER" id="PTHR47966">
    <property type="entry name" value="BETA-SITE APP-CLEAVING ENZYME, ISOFORM A-RELATED"/>
    <property type="match status" value="1"/>
</dbReference>